<evidence type="ECO:0000313" key="3">
    <source>
        <dbReference type="Proteomes" id="UP000651728"/>
    </source>
</evidence>
<feature type="region of interest" description="Disordered" evidence="1">
    <location>
        <begin position="1"/>
        <end position="42"/>
    </location>
</feature>
<comment type="caution">
    <text evidence="2">The sequence shown here is derived from an EMBL/GenBank/DDBJ whole genome shotgun (WGS) entry which is preliminary data.</text>
</comment>
<dbReference type="EMBL" id="BOOB01000014">
    <property type="protein sequence ID" value="GIH31996.1"/>
    <property type="molecule type" value="Genomic_DNA"/>
</dbReference>
<sequence>MSSPTNERPPYAGEPGPDEQRPGERCLDEPYPGEQGGRRPPSTLLLREVPAHAGAPGAEILGPALPLALREVPSARCRVYVLADLAGPAAAAPLAAALLETAEPSCARISGRDTTGDTVGDAAGEAVGDTAGDGRWALLRALAVAPPDRDGALGGGLVRRLLDDLLMELRADGIRAVVFRTAPGAGTRDGTGADTGDGPESGLGGTAMRALLEDAGFAERTERTGHPFTGEDHRTYEYDEPEIRLGAVWLAREL</sequence>
<evidence type="ECO:0000313" key="2">
    <source>
        <dbReference type="EMBL" id="GIH31996.1"/>
    </source>
</evidence>
<name>A0ABQ4FAZ0_9ACTN</name>
<dbReference type="Gene3D" id="3.40.630.30">
    <property type="match status" value="1"/>
</dbReference>
<protein>
    <submittedName>
        <fullName evidence="2">Uncharacterized protein</fullName>
    </submittedName>
</protein>
<organism evidence="2 3">
    <name type="scientific">Microbispora amethystogenes</name>
    <dbReference type="NCBI Taxonomy" id="1427754"/>
    <lineage>
        <taxon>Bacteria</taxon>
        <taxon>Bacillati</taxon>
        <taxon>Actinomycetota</taxon>
        <taxon>Actinomycetes</taxon>
        <taxon>Streptosporangiales</taxon>
        <taxon>Streptosporangiaceae</taxon>
        <taxon>Microbispora</taxon>
    </lineage>
</organism>
<proteinExistence type="predicted"/>
<dbReference type="RefSeq" id="WP_204285205.1">
    <property type="nucleotide sequence ID" value="NZ_BAABEJ010000008.1"/>
</dbReference>
<evidence type="ECO:0000256" key="1">
    <source>
        <dbReference type="SAM" id="MobiDB-lite"/>
    </source>
</evidence>
<gene>
    <name evidence="2" type="ORF">Mam01_21600</name>
</gene>
<accession>A0ABQ4FAZ0</accession>
<keyword evidence="3" id="KW-1185">Reference proteome</keyword>
<reference evidence="2 3" key="1">
    <citation type="submission" date="2021-01" db="EMBL/GenBank/DDBJ databases">
        <title>Whole genome shotgun sequence of Microbispora amethystogenes NBRC 101907.</title>
        <authorList>
            <person name="Komaki H."/>
            <person name="Tamura T."/>
        </authorList>
    </citation>
    <scope>NUCLEOTIDE SEQUENCE [LARGE SCALE GENOMIC DNA]</scope>
    <source>
        <strain evidence="2 3">NBRC 101907</strain>
    </source>
</reference>
<dbReference type="Proteomes" id="UP000651728">
    <property type="component" value="Unassembled WGS sequence"/>
</dbReference>
<feature type="compositionally biased region" description="Basic and acidic residues" evidence="1">
    <location>
        <begin position="18"/>
        <end position="28"/>
    </location>
</feature>